<gene>
    <name evidence="1" type="ORF">FRZ00_05755</name>
</gene>
<evidence type="ECO:0008006" key="3">
    <source>
        <dbReference type="Google" id="ProtNLM"/>
    </source>
</evidence>
<dbReference type="OrthoDB" id="4232363at2"/>
<organism evidence="1 2">
    <name type="scientific">Streptomyces mobaraensis</name>
    <name type="common">Streptoverticillium mobaraense</name>
    <dbReference type="NCBI Taxonomy" id="35621"/>
    <lineage>
        <taxon>Bacteria</taxon>
        <taxon>Bacillati</taxon>
        <taxon>Actinomycetota</taxon>
        <taxon>Actinomycetes</taxon>
        <taxon>Kitasatosporales</taxon>
        <taxon>Streptomycetaceae</taxon>
        <taxon>Streptomyces</taxon>
    </lineage>
</organism>
<evidence type="ECO:0000313" key="1">
    <source>
        <dbReference type="EMBL" id="KAB7850106.1"/>
    </source>
</evidence>
<evidence type="ECO:0000313" key="2">
    <source>
        <dbReference type="Proteomes" id="UP000327000"/>
    </source>
</evidence>
<name>A0A5N5WCN6_STRMB</name>
<accession>A0A5N5WCN6</accession>
<sequence length="153" mass="16762">MTFAERREAVEWLASQSYDPLRVRRAWATSRSALVPGAGPCFDTIRMPAPLVRRIAGARDRTSIQAALAEHGITTAVMADGWPRVYYVLIPPGTREQREQWDVPGVERLTPTCRIPLPAPGRTELPGAHWVLPAPAGPGDLCAPDGIRRFVTG</sequence>
<protein>
    <recommendedName>
        <fullName evidence="3">DNA primase</fullName>
    </recommendedName>
</protein>
<proteinExistence type="predicted"/>
<keyword evidence="2" id="KW-1185">Reference proteome</keyword>
<dbReference type="AlphaFoldDB" id="A0A5N5WCN6"/>
<comment type="caution">
    <text evidence="1">The sequence shown here is derived from an EMBL/GenBank/DDBJ whole genome shotgun (WGS) entry which is preliminary data.</text>
</comment>
<dbReference type="RefSeq" id="WP_152262645.1">
    <property type="nucleotide sequence ID" value="NZ_VOKX01000009.1"/>
</dbReference>
<dbReference type="EMBL" id="VOKX01000009">
    <property type="protein sequence ID" value="KAB7850106.1"/>
    <property type="molecule type" value="Genomic_DNA"/>
</dbReference>
<dbReference type="Proteomes" id="UP000327000">
    <property type="component" value="Unassembled WGS sequence"/>
</dbReference>
<reference evidence="1 2" key="1">
    <citation type="journal article" date="2019" name="Microb. Cell Fact.">
        <title>Exploring novel herbicidin analogues by transcriptional regulator overexpression and MS/MS molecular networking.</title>
        <authorList>
            <person name="Shi Y."/>
            <person name="Gu R."/>
            <person name="Li Y."/>
            <person name="Wang X."/>
            <person name="Ren W."/>
            <person name="Li X."/>
            <person name="Wang L."/>
            <person name="Xie Y."/>
            <person name="Hong B."/>
        </authorList>
    </citation>
    <scope>NUCLEOTIDE SEQUENCE [LARGE SCALE GENOMIC DNA]</scope>
    <source>
        <strain evidence="1 2">US-43</strain>
    </source>
</reference>